<dbReference type="Proteomes" id="UP000263185">
    <property type="component" value="Segment"/>
</dbReference>
<sequence length="68" mass="7571">MQHSFASAKSSHVGEKWWRAKGLNSPSAPRGSVLARAWLAQVLLLFVPFDTSGFRFLANLLQTNNNEL</sequence>
<gene>
    <name evidence="1" type="primary">101</name>
    <name evidence="1" type="ORF">SEA_CANE17_101</name>
</gene>
<organism evidence="1 2">
    <name type="scientific">Mycobacterium phage Cane17</name>
    <dbReference type="NCBI Taxonomy" id="2301548"/>
    <lineage>
        <taxon>Viruses</taxon>
        <taxon>Duplodnaviria</taxon>
        <taxon>Heunggongvirae</taxon>
        <taxon>Uroviricota</taxon>
        <taxon>Caudoviricetes</taxon>
        <taxon>Ceeclamvirinae</taxon>
        <taxon>Bixzunavirus</taxon>
        <taxon>Bixzunavirus cane17</taxon>
    </lineage>
</organism>
<dbReference type="GeneID" id="64764069"/>
<protein>
    <submittedName>
        <fullName evidence="1">Uncharacterized protein</fullName>
    </submittedName>
</protein>
<name>A0A346N952_9CAUD</name>
<reference evidence="1 2" key="1">
    <citation type="submission" date="2018-07" db="EMBL/GenBank/DDBJ databases">
        <authorList>
            <person name="Fast K.M."/>
            <person name="Castleberry S."/>
            <person name="Jones I.K."/>
            <person name="Larrimore J.D."/>
            <person name="Long C.A."/>
            <person name="Pritchett N.C."/>
            <person name="Keener T."/>
            <person name="Sandel M.W."/>
            <person name="Bollivar D.W."/>
            <person name="Garlena R.A."/>
            <person name="Russell D.A."/>
            <person name="Pope W.H."/>
            <person name="Jacobs-Sera D."/>
            <person name="Hatfull G.F."/>
        </authorList>
    </citation>
    <scope>NUCLEOTIDE SEQUENCE [LARGE SCALE GENOMIC DNA]</scope>
</reference>
<evidence type="ECO:0000313" key="1">
    <source>
        <dbReference type="EMBL" id="AXQ51837.1"/>
    </source>
</evidence>
<dbReference type="KEGG" id="vg:64764069"/>
<proteinExistence type="predicted"/>
<dbReference type="EMBL" id="MH697579">
    <property type="protein sequence ID" value="AXQ51837.1"/>
    <property type="molecule type" value="Genomic_DNA"/>
</dbReference>
<evidence type="ECO:0000313" key="2">
    <source>
        <dbReference type="Proteomes" id="UP000263185"/>
    </source>
</evidence>
<accession>A0A346N952</accession>
<keyword evidence="2" id="KW-1185">Reference proteome</keyword>
<dbReference type="RefSeq" id="YP_010057282.1">
    <property type="nucleotide sequence ID" value="NC_054716.1"/>
</dbReference>